<dbReference type="Gene3D" id="2.10.90.10">
    <property type="entry name" value="Cystine-knot cytokines"/>
    <property type="match status" value="1"/>
</dbReference>
<evidence type="ECO:0000313" key="2">
    <source>
        <dbReference type="Proteomes" id="UP000054495"/>
    </source>
</evidence>
<dbReference type="AlphaFoldDB" id="A0A0D6M5P0"/>
<keyword evidence="2" id="KW-1185">Reference proteome</keyword>
<dbReference type="EMBL" id="KE124794">
    <property type="protein sequence ID" value="EPB79454.1"/>
    <property type="molecule type" value="Genomic_DNA"/>
</dbReference>
<dbReference type="SUPFAM" id="SSF57501">
    <property type="entry name" value="Cystine-knot cytokines"/>
    <property type="match status" value="1"/>
</dbReference>
<dbReference type="InterPro" id="IPR029034">
    <property type="entry name" value="Cystine-knot_cytokine"/>
</dbReference>
<reference evidence="1 2" key="1">
    <citation type="submission" date="2013-05" db="EMBL/GenBank/DDBJ databases">
        <title>Draft genome of the parasitic nematode Anyclostoma ceylanicum.</title>
        <authorList>
            <person name="Mitreva M."/>
        </authorList>
    </citation>
    <scope>NUCLEOTIDE SEQUENCE [LARGE SCALE GENOMIC DNA]</scope>
</reference>
<dbReference type="Proteomes" id="UP000054495">
    <property type="component" value="Unassembled WGS sequence"/>
</dbReference>
<accession>A0A0D6M5P0</accession>
<proteinExistence type="predicted"/>
<gene>
    <name evidence="1" type="ORF">ANCCEY_01504</name>
</gene>
<protein>
    <submittedName>
        <fullName evidence="1">Uncharacterized protein</fullName>
    </submittedName>
</protein>
<evidence type="ECO:0000313" key="1">
    <source>
        <dbReference type="EMBL" id="EPB79454.1"/>
    </source>
</evidence>
<sequence>MSYLYQLFVSVLPCRGDLPNGAILADFYVHLFRNAHTTMHQHDIVRVFVIITMRSYLPLTSAYRLASDSSESSTDDFDYPSMQKKSLELEVPEAEHVCPTTIMKRHKPKFGHMGNGSFVELQQDSEHSFEATFVECTNGHHRPPCHGIDTIIYSSECVTSYEWRTAFVRLPGSNADFIPAQIKIPIACQCRLIRKLQPFARRLFTFLT</sequence>
<name>A0A0D6M5P0_9BILA</name>
<organism evidence="1 2">
    <name type="scientific">Ancylostoma ceylanicum</name>
    <dbReference type="NCBI Taxonomy" id="53326"/>
    <lineage>
        <taxon>Eukaryota</taxon>
        <taxon>Metazoa</taxon>
        <taxon>Ecdysozoa</taxon>
        <taxon>Nematoda</taxon>
        <taxon>Chromadorea</taxon>
        <taxon>Rhabditida</taxon>
        <taxon>Rhabditina</taxon>
        <taxon>Rhabditomorpha</taxon>
        <taxon>Strongyloidea</taxon>
        <taxon>Ancylostomatidae</taxon>
        <taxon>Ancylostomatinae</taxon>
        <taxon>Ancylostoma</taxon>
    </lineage>
</organism>